<dbReference type="Proteomes" id="UP000789525">
    <property type="component" value="Unassembled WGS sequence"/>
</dbReference>
<evidence type="ECO:0000313" key="2">
    <source>
        <dbReference type="Proteomes" id="UP000789525"/>
    </source>
</evidence>
<keyword evidence="2" id="KW-1185">Reference proteome</keyword>
<evidence type="ECO:0000313" key="1">
    <source>
        <dbReference type="EMBL" id="CAG8521620.1"/>
    </source>
</evidence>
<proteinExistence type="predicted"/>
<reference evidence="1" key="1">
    <citation type="submission" date="2021-06" db="EMBL/GenBank/DDBJ databases">
        <authorList>
            <person name="Kallberg Y."/>
            <person name="Tangrot J."/>
            <person name="Rosling A."/>
        </authorList>
    </citation>
    <scope>NUCLEOTIDE SEQUENCE</scope>
    <source>
        <strain evidence="1">CL356</strain>
    </source>
</reference>
<organism evidence="1 2">
    <name type="scientific">Acaulospora colombiana</name>
    <dbReference type="NCBI Taxonomy" id="27376"/>
    <lineage>
        <taxon>Eukaryota</taxon>
        <taxon>Fungi</taxon>
        <taxon>Fungi incertae sedis</taxon>
        <taxon>Mucoromycota</taxon>
        <taxon>Glomeromycotina</taxon>
        <taxon>Glomeromycetes</taxon>
        <taxon>Diversisporales</taxon>
        <taxon>Acaulosporaceae</taxon>
        <taxon>Acaulospora</taxon>
    </lineage>
</organism>
<accession>A0ACA9LBN0</accession>
<dbReference type="EMBL" id="CAJVPT010005584">
    <property type="protein sequence ID" value="CAG8521620.1"/>
    <property type="molecule type" value="Genomic_DNA"/>
</dbReference>
<comment type="caution">
    <text evidence="1">The sequence shown here is derived from an EMBL/GenBank/DDBJ whole genome shotgun (WGS) entry which is preliminary data.</text>
</comment>
<sequence>MFFNDPDNVDREAVEQEAKRVEKPPLISMLPCLSTSAFSQALIPEYLERLNSIDKAISKNYHVLKQILADGRIFAGEEKDEPNSNLNNNDDHNKGSRISQVTEFDMDKLRSTIKQFLREWSSEGKPERDATYKPLLEALIDHYKDVPIEKSINFKTTKLLIHRPSIKVLVPGAGLGRVERIHQYEIYPFIHSFSNIVSSDDQLRPVYIPDALPSTVPADSNFSMVAGDFVEVYGEDQHIGIN</sequence>
<name>A0ACA9LBN0_9GLOM</name>
<protein>
    <submittedName>
        <fullName evidence="1">3339_t:CDS:1</fullName>
    </submittedName>
</protein>
<gene>
    <name evidence="1" type="ORF">ACOLOM_LOCUS3683</name>
</gene>